<evidence type="ECO:0000313" key="3">
    <source>
        <dbReference type="Proteomes" id="UP000075515"/>
    </source>
</evidence>
<organism evidence="2 3">
    <name type="scientific">Sorangium cellulosum</name>
    <name type="common">Polyangium cellulosum</name>
    <dbReference type="NCBI Taxonomy" id="56"/>
    <lineage>
        <taxon>Bacteria</taxon>
        <taxon>Pseudomonadati</taxon>
        <taxon>Myxococcota</taxon>
        <taxon>Polyangia</taxon>
        <taxon>Polyangiales</taxon>
        <taxon>Polyangiaceae</taxon>
        <taxon>Sorangium</taxon>
    </lineage>
</organism>
<evidence type="ECO:0000256" key="1">
    <source>
        <dbReference type="SAM" id="MobiDB-lite"/>
    </source>
</evidence>
<evidence type="ECO:0000313" key="2">
    <source>
        <dbReference type="EMBL" id="KYF84433.1"/>
    </source>
</evidence>
<gene>
    <name evidence="2" type="ORF">BE18_04085</name>
</gene>
<accession>A0A150SJN8</accession>
<proteinExistence type="predicted"/>
<reference evidence="2 3" key="1">
    <citation type="submission" date="2014-02" db="EMBL/GenBank/DDBJ databases">
        <title>The small core and large imbalanced accessory genome model reveals a collaborative survival strategy of Sorangium cellulosum strains in nature.</title>
        <authorList>
            <person name="Han K."/>
            <person name="Peng R."/>
            <person name="Blom J."/>
            <person name="Li Y.-Z."/>
        </authorList>
    </citation>
    <scope>NUCLEOTIDE SEQUENCE [LARGE SCALE GENOMIC DNA]</scope>
    <source>
        <strain evidence="2 3">So0149</strain>
    </source>
</reference>
<dbReference type="Proteomes" id="UP000075515">
    <property type="component" value="Unassembled WGS sequence"/>
</dbReference>
<dbReference type="AlphaFoldDB" id="A0A150SJN8"/>
<feature type="region of interest" description="Disordered" evidence="1">
    <location>
        <begin position="69"/>
        <end position="88"/>
    </location>
</feature>
<name>A0A150SJN8_SORCE</name>
<comment type="caution">
    <text evidence="2">The sequence shown here is derived from an EMBL/GenBank/DDBJ whole genome shotgun (WGS) entry which is preliminary data.</text>
</comment>
<protein>
    <submittedName>
        <fullName evidence="2">Uncharacterized protein</fullName>
    </submittedName>
</protein>
<sequence length="88" mass="9834">MTDVERIFQEIQGLPVQERLRLIERVVHELADGSASEELTREAEAAPSLIGLFADDPEAVDAMMEVVRENRRSSKLRDVEEAGEKSAP</sequence>
<dbReference type="EMBL" id="JEMC01002947">
    <property type="protein sequence ID" value="KYF84433.1"/>
    <property type="molecule type" value="Genomic_DNA"/>
</dbReference>